<dbReference type="EMBL" id="LR134204">
    <property type="protein sequence ID" value="VEB85803.1"/>
    <property type="molecule type" value="Genomic_DNA"/>
</dbReference>
<dbReference type="NCBIfam" id="TIGR03584">
    <property type="entry name" value="PseF"/>
    <property type="match status" value="1"/>
</dbReference>
<proteinExistence type="predicted"/>
<sequence>MNVAIIPARGGSKRIPRKNIKEFCGKPMIAWSIEAAQQSGVFDRIIVSTDDEEIAEVARKYGAEVPFMRPEELSNDFAGTIPVIRHAINWLINDGYIADFVCCIYATAPFIRSEDIIRGLGTLREQKGDYAFTVTRFPYPIQRALKVSPEQRISMFSPDMFHARSQDLEESWHDAGQFYWGTSFAWLNEKPIFSADSYSIELPRERVQDIDTPEDWRVAEWLFKTMEFKNESVPAS</sequence>
<dbReference type="InterPro" id="IPR050793">
    <property type="entry name" value="CMP-NeuNAc_synthase"/>
</dbReference>
<accession>A0A3S4I3T1</accession>
<dbReference type="EC" id="2.7.7.43" evidence="1"/>
<dbReference type="RefSeq" id="WP_153257710.1">
    <property type="nucleotide sequence ID" value="NZ_JALBFX010000028.1"/>
</dbReference>
<keyword evidence="1" id="KW-0548">Nucleotidyltransferase</keyword>
<dbReference type="InterPro" id="IPR029044">
    <property type="entry name" value="Nucleotide-diphossugar_trans"/>
</dbReference>
<dbReference type="SUPFAM" id="SSF53448">
    <property type="entry name" value="Nucleotide-diphospho-sugar transferases"/>
    <property type="match status" value="1"/>
</dbReference>
<dbReference type="CDD" id="cd02513">
    <property type="entry name" value="CMP-NeuAc_Synthase"/>
    <property type="match status" value="1"/>
</dbReference>
<evidence type="ECO:0000313" key="1">
    <source>
        <dbReference type="EMBL" id="VEB85803.1"/>
    </source>
</evidence>
<gene>
    <name evidence="1" type="primary">neuA</name>
    <name evidence="1" type="ORF">NCTC11075_00908</name>
</gene>
<dbReference type="InterPro" id="IPR020039">
    <property type="entry name" value="PseF"/>
</dbReference>
<reference evidence="1 2" key="1">
    <citation type="submission" date="2018-12" db="EMBL/GenBank/DDBJ databases">
        <authorList>
            <consortium name="Pathogen Informatics"/>
        </authorList>
    </citation>
    <scope>NUCLEOTIDE SEQUENCE [LARGE SCALE GENOMIC DNA]</scope>
    <source>
        <strain evidence="1 2">NCTC11075</strain>
    </source>
</reference>
<dbReference type="Pfam" id="PF02348">
    <property type="entry name" value="CTP_transf_3"/>
    <property type="match status" value="1"/>
</dbReference>
<dbReference type="PANTHER" id="PTHR21485">
    <property type="entry name" value="HAD SUPERFAMILY MEMBERS CMAS AND KDSC"/>
    <property type="match status" value="1"/>
</dbReference>
<dbReference type="GO" id="GO:0008781">
    <property type="term" value="F:N-acylneuraminate cytidylyltransferase activity"/>
    <property type="evidence" value="ECO:0007669"/>
    <property type="project" value="UniProtKB-EC"/>
</dbReference>
<name>A0A3S4I3T1_CITKO</name>
<dbReference type="AlphaFoldDB" id="A0A3S4I3T1"/>
<keyword evidence="1" id="KW-0808">Transferase</keyword>
<protein>
    <submittedName>
        <fullName evidence="1">3-deoxy-manno-octulosonate cytidylyltransferase</fullName>
        <ecNumber evidence="1">2.7.7.43</ecNumber>
    </submittedName>
</protein>
<dbReference type="PANTHER" id="PTHR21485:SF6">
    <property type="entry name" value="N-ACYLNEURAMINATE CYTIDYLYLTRANSFERASE-RELATED"/>
    <property type="match status" value="1"/>
</dbReference>
<dbReference type="InterPro" id="IPR003329">
    <property type="entry name" value="Cytidylyl_trans"/>
</dbReference>
<evidence type="ECO:0000313" key="2">
    <source>
        <dbReference type="Proteomes" id="UP000270272"/>
    </source>
</evidence>
<organism evidence="1 2">
    <name type="scientific">Citrobacter koseri</name>
    <name type="common">Citrobacter diversus</name>
    <dbReference type="NCBI Taxonomy" id="545"/>
    <lineage>
        <taxon>Bacteria</taxon>
        <taxon>Pseudomonadati</taxon>
        <taxon>Pseudomonadota</taxon>
        <taxon>Gammaproteobacteria</taxon>
        <taxon>Enterobacterales</taxon>
        <taxon>Enterobacteriaceae</taxon>
        <taxon>Citrobacter</taxon>
    </lineage>
</organism>
<dbReference type="Proteomes" id="UP000270272">
    <property type="component" value="Chromosome"/>
</dbReference>
<dbReference type="Gene3D" id="3.90.550.10">
    <property type="entry name" value="Spore Coat Polysaccharide Biosynthesis Protein SpsA, Chain A"/>
    <property type="match status" value="1"/>
</dbReference>